<name>A0A5B0RR87_PUCGR</name>
<feature type="region of interest" description="Disordered" evidence="1">
    <location>
        <begin position="33"/>
        <end position="75"/>
    </location>
</feature>
<organism evidence="3 5">
    <name type="scientific">Puccinia graminis f. sp. tritici</name>
    <dbReference type="NCBI Taxonomy" id="56615"/>
    <lineage>
        <taxon>Eukaryota</taxon>
        <taxon>Fungi</taxon>
        <taxon>Dikarya</taxon>
        <taxon>Basidiomycota</taxon>
        <taxon>Pucciniomycotina</taxon>
        <taxon>Pucciniomycetes</taxon>
        <taxon>Pucciniales</taxon>
        <taxon>Pucciniaceae</taxon>
        <taxon>Puccinia</taxon>
    </lineage>
</organism>
<keyword evidence="4" id="KW-1185">Reference proteome</keyword>
<proteinExistence type="predicted"/>
<evidence type="ECO:0000313" key="4">
    <source>
        <dbReference type="Proteomes" id="UP000324748"/>
    </source>
</evidence>
<evidence type="ECO:0000313" key="3">
    <source>
        <dbReference type="EMBL" id="KAA1128330.1"/>
    </source>
</evidence>
<dbReference type="Proteomes" id="UP000324748">
    <property type="component" value="Unassembled WGS sequence"/>
</dbReference>
<evidence type="ECO:0000256" key="1">
    <source>
        <dbReference type="SAM" id="MobiDB-lite"/>
    </source>
</evidence>
<evidence type="ECO:0000313" key="2">
    <source>
        <dbReference type="EMBL" id="KAA1066348.1"/>
    </source>
</evidence>
<evidence type="ECO:0000313" key="5">
    <source>
        <dbReference type="Proteomes" id="UP000325313"/>
    </source>
</evidence>
<reference evidence="4 5" key="1">
    <citation type="submission" date="2019-05" db="EMBL/GenBank/DDBJ databases">
        <title>Emergence of the Ug99 lineage of the wheat stem rust pathogen through somatic hybridization.</title>
        <authorList>
            <person name="Li F."/>
            <person name="Upadhyaya N.M."/>
            <person name="Sperschneider J."/>
            <person name="Matny O."/>
            <person name="Nguyen-Phuc H."/>
            <person name="Mago R."/>
            <person name="Raley C."/>
            <person name="Miller M.E."/>
            <person name="Silverstein K.A.T."/>
            <person name="Henningsen E."/>
            <person name="Hirsch C.D."/>
            <person name="Visser B."/>
            <person name="Pretorius Z.A."/>
            <person name="Steffenson B.J."/>
            <person name="Schwessinger B."/>
            <person name="Dodds P.N."/>
            <person name="Figueroa M."/>
        </authorList>
    </citation>
    <scope>NUCLEOTIDE SEQUENCE [LARGE SCALE GENOMIC DNA]</scope>
    <source>
        <strain evidence="2">21-0</strain>
        <strain evidence="3 5">Ug99</strain>
    </source>
</reference>
<dbReference type="EMBL" id="VDEP01000142">
    <property type="protein sequence ID" value="KAA1128330.1"/>
    <property type="molecule type" value="Genomic_DNA"/>
</dbReference>
<feature type="compositionally biased region" description="Basic and acidic residues" evidence="1">
    <location>
        <begin position="50"/>
        <end position="75"/>
    </location>
</feature>
<protein>
    <submittedName>
        <fullName evidence="3">Uncharacterized protein</fullName>
    </submittedName>
</protein>
<feature type="compositionally biased region" description="Basic and acidic residues" evidence="1">
    <location>
        <begin position="33"/>
        <end position="43"/>
    </location>
</feature>
<dbReference type="AlphaFoldDB" id="A0A5B0RR87"/>
<comment type="caution">
    <text evidence="3">The sequence shown here is derived from an EMBL/GenBank/DDBJ whole genome shotgun (WGS) entry which is preliminary data.</text>
</comment>
<gene>
    <name evidence="2" type="ORF">PGT21_028883</name>
    <name evidence="3" type="ORF">PGTUg99_009331</name>
</gene>
<accession>A0A5B0RR87</accession>
<dbReference type="Proteomes" id="UP000325313">
    <property type="component" value="Unassembled WGS sequence"/>
</dbReference>
<dbReference type="EMBL" id="VSWC01000196">
    <property type="protein sequence ID" value="KAA1066348.1"/>
    <property type="molecule type" value="Genomic_DNA"/>
</dbReference>
<sequence>MLLKNRKTCVASSNYNELKAKDVAKKGIMKHDVGRNRNERDEGMINEDGGIERSRQRDPTRSDEFELRTLGTGKD</sequence>